<feature type="domain" description="Integrase catalytic" evidence="2">
    <location>
        <begin position="505"/>
        <end position="629"/>
    </location>
</feature>
<accession>A0ABQ5AQG1</accession>
<proteinExistence type="predicted"/>
<dbReference type="Pfam" id="PF07727">
    <property type="entry name" value="RVT_2"/>
    <property type="match status" value="1"/>
</dbReference>
<evidence type="ECO:0000259" key="2">
    <source>
        <dbReference type="PROSITE" id="PS50994"/>
    </source>
</evidence>
<name>A0ABQ5AQG1_9ASTR</name>
<reference evidence="3" key="1">
    <citation type="journal article" date="2022" name="Int. J. Mol. Sci.">
        <title>Draft Genome of Tanacetum Coccineum: Genomic Comparison of Closely Related Tanacetum-Family Plants.</title>
        <authorList>
            <person name="Yamashiro T."/>
            <person name="Shiraishi A."/>
            <person name="Nakayama K."/>
            <person name="Satake H."/>
        </authorList>
    </citation>
    <scope>NUCLEOTIDE SEQUENCE</scope>
</reference>
<dbReference type="SUPFAM" id="SSF56672">
    <property type="entry name" value="DNA/RNA polymerases"/>
    <property type="match status" value="1"/>
</dbReference>
<dbReference type="Gene3D" id="3.30.420.10">
    <property type="entry name" value="Ribonuclease H-like superfamily/Ribonuclease H"/>
    <property type="match status" value="1"/>
</dbReference>
<dbReference type="InterPro" id="IPR036397">
    <property type="entry name" value="RNaseH_sf"/>
</dbReference>
<evidence type="ECO:0000313" key="4">
    <source>
        <dbReference type="Proteomes" id="UP001151760"/>
    </source>
</evidence>
<organism evidence="3 4">
    <name type="scientific">Tanacetum coccineum</name>
    <dbReference type="NCBI Taxonomy" id="301880"/>
    <lineage>
        <taxon>Eukaryota</taxon>
        <taxon>Viridiplantae</taxon>
        <taxon>Streptophyta</taxon>
        <taxon>Embryophyta</taxon>
        <taxon>Tracheophyta</taxon>
        <taxon>Spermatophyta</taxon>
        <taxon>Magnoliopsida</taxon>
        <taxon>eudicotyledons</taxon>
        <taxon>Gunneridae</taxon>
        <taxon>Pentapetalae</taxon>
        <taxon>asterids</taxon>
        <taxon>campanulids</taxon>
        <taxon>Asterales</taxon>
        <taxon>Asteraceae</taxon>
        <taxon>Asteroideae</taxon>
        <taxon>Anthemideae</taxon>
        <taxon>Anthemidinae</taxon>
        <taxon>Tanacetum</taxon>
    </lineage>
</organism>
<feature type="coiled-coil region" evidence="1">
    <location>
        <begin position="15"/>
        <end position="56"/>
    </location>
</feature>
<reference evidence="3" key="2">
    <citation type="submission" date="2022-01" db="EMBL/GenBank/DDBJ databases">
        <authorList>
            <person name="Yamashiro T."/>
            <person name="Shiraishi A."/>
            <person name="Satake H."/>
            <person name="Nakayama K."/>
        </authorList>
    </citation>
    <scope>NUCLEOTIDE SEQUENCE</scope>
</reference>
<dbReference type="Pfam" id="PF25597">
    <property type="entry name" value="SH3_retrovirus"/>
    <property type="match status" value="1"/>
</dbReference>
<evidence type="ECO:0000256" key="1">
    <source>
        <dbReference type="SAM" id="Coils"/>
    </source>
</evidence>
<dbReference type="InterPro" id="IPR013103">
    <property type="entry name" value="RVT_2"/>
</dbReference>
<evidence type="ECO:0000313" key="3">
    <source>
        <dbReference type="EMBL" id="GJT03508.1"/>
    </source>
</evidence>
<dbReference type="InterPro" id="IPR001584">
    <property type="entry name" value="Integrase_cat-core"/>
</dbReference>
<dbReference type="InterPro" id="IPR043502">
    <property type="entry name" value="DNA/RNA_pol_sf"/>
</dbReference>
<dbReference type="Proteomes" id="UP001151760">
    <property type="component" value="Unassembled WGS sequence"/>
</dbReference>
<comment type="caution">
    <text evidence="3">The sequence shown here is derived from an EMBL/GenBank/DDBJ whole genome shotgun (WGS) entry which is preliminary data.</text>
</comment>
<keyword evidence="1" id="KW-0175">Coiled coil</keyword>
<dbReference type="PANTHER" id="PTHR11439">
    <property type="entry name" value="GAG-POL-RELATED RETROTRANSPOSON"/>
    <property type="match status" value="1"/>
</dbReference>
<keyword evidence="4" id="KW-1185">Reference proteome</keyword>
<dbReference type="InterPro" id="IPR012337">
    <property type="entry name" value="RNaseH-like_sf"/>
</dbReference>
<dbReference type="SUPFAM" id="SSF53098">
    <property type="entry name" value="Ribonuclease H-like"/>
    <property type="match status" value="1"/>
</dbReference>
<protein>
    <submittedName>
        <fullName evidence="3">Retrovirus-related pol polyprotein from transposon TNT 1-94</fullName>
    </submittedName>
</protein>
<dbReference type="InterPro" id="IPR057670">
    <property type="entry name" value="SH3_retrovirus"/>
</dbReference>
<sequence>MPLALKTQNDSFAFVHELKKEMHADLKYVESLENEIDKLESDKAEFSNMYDMLLQECVSNDVMCSYLYSLSYLDAHTELQCLYLHKVKECECLAQKLSKQTEFVSKEVYTELLRSFAKLEKHSISLELTLQQCQEQMKNDTVCKEKASNVFLKEREQYFEIQDLKAQLQDKDIAICELKKLIEKCKGKSMETKFDKPSVVRQPNAQRIPKPSVLGKPAPFSDSLERKHFSKTKSVPKTNVSEGMYRIDTMTTQTRAPQLPQTYRNTNPCLSTSTGVAHKTNYLNDVNARTKKPKVVPISNRKPKSQANKSVATYHKKTIALESTITNSKSYYKMLYEKTSKEWKWWIEQQCPLGYKWVPKTKMKWVSKVRNESVQKKVSFAIDNASRITNEISRSTGFITSKVSITIFSQLVNFVMRIWRLLSGNLRVLSEIFKKDVVIGLPKLKYVKDQLCSSCEVSKAKRSSFKTKTVPSLKGRLNLLHMDLCGPMRVASINGKKYILDETPEVLKDFLMMIQRNLQAPVISIRIDRGTEFLNKTLNAFFKDEGIEHQTSTPRTPEQNGIVERRNHTLVEAARTMLLAFKLPLFFWAEAIATACYTQNRSIIIPTHEKITYHIINDRKPLIKHLYIFGCTCYLTRDGKNLDKIKEKGDPCILVGYSNQSKGYRIYNKRTRLIVESIHLRFDEIKEMSETSVANDTLGLVPQQQKASYYDNSDPDPQLQNVSPLVDTTVPSQQELDLLFDTHPSTNIQPTSEPTTPTNAHAKENNNNQADNTEHKFKNLFCTPVQEVVESSSRNIAKGYAQEEGIDFEESFAPVARLEAVQIFVAYAAHKSFPIYQMDVKTVFLIGPLKDEVSVPQPDGFVDPDHLEKVYHLRKALYGLKQALRAWHDELSNFLISKGFTKGTIDPTLFMIKYREDILLVKIYVDDIIFGSTNLKFSKRFEKLMHSRFEMSLMGEMKFFLELQIHQSPQGIFINQAKYALEILKKHGMEKGQSIGTPMATKPKLDADLSGKPVDQTNYRSKIGSLMYLTSSRPDIVQAVSFSDADHAGCVDTRKSTSRGIQFLGDKLVSWMLKKQDCIAMSSAEAEYVTLSASCAQAKYALEILKKHGMEKGQSIGTPMATKPKLDADLSGKPVDQTNYRSKIGSLMYLTSSRPDIVQAVCYCARYKTRPTKKHLKEVKRIFRYLRGTINMGLWYPKGFGFELTAFSDADHAGCVDTRKSTSRGIQFLGDKLVSWMLKKQDCIAMSSAEAEYVTLSASFSHSNLMQPRAALPYQAHPYSISFHQGTVHSPPRLPFPDGNVSHSHNHLTALPIAAVSCSAPSDQGYAANSCDQ</sequence>
<dbReference type="PANTHER" id="PTHR11439:SF509">
    <property type="entry name" value="RNA-DIRECTED DNA POLYMERASE"/>
    <property type="match status" value="1"/>
</dbReference>
<dbReference type="PROSITE" id="PS50994">
    <property type="entry name" value="INTEGRASE"/>
    <property type="match status" value="1"/>
</dbReference>
<gene>
    <name evidence="3" type="ORF">Tco_0824677</name>
</gene>
<dbReference type="CDD" id="cd09272">
    <property type="entry name" value="RNase_HI_RT_Ty1"/>
    <property type="match status" value="2"/>
</dbReference>
<dbReference type="EMBL" id="BQNB010012434">
    <property type="protein sequence ID" value="GJT03508.1"/>
    <property type="molecule type" value="Genomic_DNA"/>
</dbReference>